<keyword evidence="3" id="KW-1185">Reference proteome</keyword>
<proteinExistence type="predicted"/>
<protein>
    <submittedName>
        <fullName evidence="2">Uncharacterized protein</fullName>
    </submittedName>
</protein>
<evidence type="ECO:0000313" key="2">
    <source>
        <dbReference type="EMBL" id="KZV15828.1"/>
    </source>
</evidence>
<sequence length="990" mass="110735">MPKDKIFDARSIISLTGEPVILSGSKSQMKVHYRLLCDIMAKSISVKAGSFNAITVEKFSLLTAVVCDVKMNWGSVLFGILKKMVSPGTKQAKGFAIQISLLLESFHNLELGESSEFPSSKILTDKTTQRYIAIIDKSGEPEPADAPKVKKAPKTKVASTKRPADISFDVPVPKKKRTSKRRLTLETVVVAQDAVPIQSVPVSPVVAPMVEDQQAEFCQEQPADELSTAKSAASTEERHWFDLSYDELIAKWAAERPITSPADSYDEIKDDKPVVDDPDTIINQVLQNLDSTSDDKNVEPVDEAATLGVVTAGEDQQVQEYLAQNANDDLLDADEQKSLEDILLEIPVDIPLPSAGMEITKIVMGQTIKIPGVTEKTWFLNSLPSIPDDHKGKTILVEKDPIKGNPAQEHFFLICSDIDLLVALRAKVIDDVALFFNSFSLKKLATINIDEMYKKEEQVLFWGETESPQVAIQRKSYILLKYRKVLVWKFLESWRSNFVPGQGSTAVDRRVIELLSDLHVSILEELTKTARAHGILWKKPCCSTMFEGSPRYRGAVIARTNTNTRSSCWIRMMILVDGVWTVEPCADKWVKIPRQVISNEVHRQRQYDDTLPTMSEFFRMMRKRWADICSEVVEFCASRRLLPIGSLQFCRSSSVGGPVFQDASRQSPVFAFRVSQFCSVFVDFSLFNLFPSADISDFLSSIALEQTALRSVQRSFAPSVVPSVQFSPDQSPSSPTTADSSSSLHFDVSDVDATASSLPPVSQDFSAALADLQAILSEQINESQSGISSKMHKIKQVLRDSLSDQAAIFKNLSQEARQEGRSIDDVQTMRFNEFRKNILAQNASIFVVLADVRKEVQEMNAKVDIMASRLNAIQKDAEATKEALSHQLFEFQSQAQENHSILHAQLSEIVDYIHRGGSDKKGESGSRGLQQPSNVQIEGSAVRPKFAQRVEMAQRLLFIQCWMLMLTENYLRDKQQRSVIEKEEEERRGR</sequence>
<name>A0A2Z7A2J9_9LAMI</name>
<dbReference type="Proteomes" id="UP000250235">
    <property type="component" value="Unassembled WGS sequence"/>
</dbReference>
<feature type="region of interest" description="Disordered" evidence="1">
    <location>
        <begin position="723"/>
        <end position="743"/>
    </location>
</feature>
<gene>
    <name evidence="2" type="ORF">F511_24501</name>
</gene>
<evidence type="ECO:0000313" key="3">
    <source>
        <dbReference type="Proteomes" id="UP000250235"/>
    </source>
</evidence>
<evidence type="ECO:0000256" key="1">
    <source>
        <dbReference type="SAM" id="MobiDB-lite"/>
    </source>
</evidence>
<accession>A0A2Z7A2J9</accession>
<reference evidence="2 3" key="1">
    <citation type="journal article" date="2015" name="Proc. Natl. Acad. Sci. U.S.A.">
        <title>The resurrection genome of Boea hygrometrica: A blueprint for survival of dehydration.</title>
        <authorList>
            <person name="Xiao L."/>
            <person name="Yang G."/>
            <person name="Zhang L."/>
            <person name="Yang X."/>
            <person name="Zhao S."/>
            <person name="Ji Z."/>
            <person name="Zhou Q."/>
            <person name="Hu M."/>
            <person name="Wang Y."/>
            <person name="Chen M."/>
            <person name="Xu Y."/>
            <person name="Jin H."/>
            <person name="Xiao X."/>
            <person name="Hu G."/>
            <person name="Bao F."/>
            <person name="Hu Y."/>
            <person name="Wan P."/>
            <person name="Li L."/>
            <person name="Deng X."/>
            <person name="Kuang T."/>
            <person name="Xiang C."/>
            <person name="Zhu J.K."/>
            <person name="Oliver M.J."/>
            <person name="He Y."/>
        </authorList>
    </citation>
    <scope>NUCLEOTIDE SEQUENCE [LARGE SCALE GENOMIC DNA]</scope>
    <source>
        <strain evidence="3">cv. XS01</strain>
    </source>
</reference>
<dbReference type="AlphaFoldDB" id="A0A2Z7A2J9"/>
<dbReference type="EMBL" id="KV019613">
    <property type="protein sequence ID" value="KZV15828.1"/>
    <property type="molecule type" value="Genomic_DNA"/>
</dbReference>
<organism evidence="2 3">
    <name type="scientific">Dorcoceras hygrometricum</name>
    <dbReference type="NCBI Taxonomy" id="472368"/>
    <lineage>
        <taxon>Eukaryota</taxon>
        <taxon>Viridiplantae</taxon>
        <taxon>Streptophyta</taxon>
        <taxon>Embryophyta</taxon>
        <taxon>Tracheophyta</taxon>
        <taxon>Spermatophyta</taxon>
        <taxon>Magnoliopsida</taxon>
        <taxon>eudicotyledons</taxon>
        <taxon>Gunneridae</taxon>
        <taxon>Pentapetalae</taxon>
        <taxon>asterids</taxon>
        <taxon>lamiids</taxon>
        <taxon>Lamiales</taxon>
        <taxon>Gesneriaceae</taxon>
        <taxon>Didymocarpoideae</taxon>
        <taxon>Trichosporeae</taxon>
        <taxon>Loxocarpinae</taxon>
        <taxon>Dorcoceras</taxon>
    </lineage>
</organism>